<organism evidence="2">
    <name type="scientific">Perkinsus marinus (strain ATCC 50983 / TXsc)</name>
    <dbReference type="NCBI Taxonomy" id="423536"/>
    <lineage>
        <taxon>Eukaryota</taxon>
        <taxon>Sar</taxon>
        <taxon>Alveolata</taxon>
        <taxon>Perkinsozoa</taxon>
        <taxon>Perkinsea</taxon>
        <taxon>Perkinsida</taxon>
        <taxon>Perkinsidae</taxon>
        <taxon>Perkinsus</taxon>
    </lineage>
</organism>
<reference evidence="1 2" key="1">
    <citation type="submission" date="2008-07" db="EMBL/GenBank/DDBJ databases">
        <authorList>
            <person name="El-Sayed N."/>
            <person name="Caler E."/>
            <person name="Inman J."/>
            <person name="Amedeo P."/>
            <person name="Hass B."/>
            <person name="Wortman J."/>
        </authorList>
    </citation>
    <scope>NUCLEOTIDE SEQUENCE [LARGE SCALE GENOMIC DNA]</scope>
    <source>
        <strain evidence="2">ATCC 50983 / TXsc</strain>
    </source>
</reference>
<sequence>MERYLFGRNPTDDKMLREVHLGRVNPIIRARLVPDPTLICRVSGSSEWKEERIAEDNYKVDGIGPMDGIPKSLSLLSEAEQSFASATNDLLQNIPTGGLATIYQLLDLVANDQHGRIALLLIARFVQSTVDRFVGIGGIGSIPLRYMRLMAFLARGSVLLSAAAAARHHPHHQQTKDDDGSAIITDEQFQVYSSQSTVTMFTCWESSKTSFGHILATVDGSECSGRRLSNVPNPATERFPDS</sequence>
<evidence type="ECO:0000313" key="1">
    <source>
        <dbReference type="EMBL" id="EER06576.1"/>
    </source>
</evidence>
<dbReference type="RefSeq" id="XP_002774760.1">
    <property type="nucleotide sequence ID" value="XM_002774714.1"/>
</dbReference>
<proteinExistence type="predicted"/>
<dbReference type="Proteomes" id="UP000007800">
    <property type="component" value="Unassembled WGS sequence"/>
</dbReference>
<dbReference type="EMBL" id="GG680520">
    <property type="protein sequence ID" value="EER06576.1"/>
    <property type="molecule type" value="Genomic_DNA"/>
</dbReference>
<evidence type="ECO:0000313" key="2">
    <source>
        <dbReference type="Proteomes" id="UP000007800"/>
    </source>
</evidence>
<dbReference type="InParanoid" id="C5L9L7"/>
<name>C5L9L7_PERM5</name>
<keyword evidence="2" id="KW-1185">Reference proteome</keyword>
<protein>
    <submittedName>
        <fullName evidence="1">Uncharacterized protein</fullName>
    </submittedName>
</protein>
<dbReference type="GeneID" id="9055903"/>
<dbReference type="AlphaFoldDB" id="C5L9L7"/>
<gene>
    <name evidence="1" type="ORF">Pmar_PMAR018835</name>
</gene>
<accession>C5L9L7</accession>